<gene>
    <name evidence="1" type="ORF">PENTCL1PPCAC_13597</name>
</gene>
<organism evidence="1 2">
    <name type="scientific">Pristionchus entomophagus</name>
    <dbReference type="NCBI Taxonomy" id="358040"/>
    <lineage>
        <taxon>Eukaryota</taxon>
        <taxon>Metazoa</taxon>
        <taxon>Ecdysozoa</taxon>
        <taxon>Nematoda</taxon>
        <taxon>Chromadorea</taxon>
        <taxon>Rhabditida</taxon>
        <taxon>Rhabditina</taxon>
        <taxon>Diplogasteromorpha</taxon>
        <taxon>Diplogasteroidea</taxon>
        <taxon>Neodiplogasteridae</taxon>
        <taxon>Pristionchus</taxon>
    </lineage>
</organism>
<keyword evidence="2" id="KW-1185">Reference proteome</keyword>
<dbReference type="AlphaFoldDB" id="A0AAV5T770"/>
<dbReference type="EMBL" id="BTSX01000003">
    <property type="protein sequence ID" value="GMS91422.1"/>
    <property type="molecule type" value="Genomic_DNA"/>
</dbReference>
<reference evidence="1" key="1">
    <citation type="submission" date="2023-10" db="EMBL/GenBank/DDBJ databases">
        <title>Genome assembly of Pristionchus species.</title>
        <authorList>
            <person name="Yoshida K."/>
            <person name="Sommer R.J."/>
        </authorList>
    </citation>
    <scope>NUCLEOTIDE SEQUENCE</scope>
    <source>
        <strain evidence="1">RS0144</strain>
    </source>
</reference>
<evidence type="ECO:0000313" key="2">
    <source>
        <dbReference type="Proteomes" id="UP001432027"/>
    </source>
</evidence>
<name>A0AAV5T770_9BILA</name>
<dbReference type="Proteomes" id="UP001432027">
    <property type="component" value="Unassembled WGS sequence"/>
</dbReference>
<sequence length="223" mass="26210">AEPDRLTQFAHLEHRLFRGISFLSFFFKLRVDSIPLDSIRQIFEQFEIELVRLYVVTEQQSFNARQLIADFPRSKYTVYLQHMPPVDKLLSLPPMEEMHAIGRGTIPVEAFFQLIAAHNVLKIYRESVVINWEELKQAMKIISSDSREKTANLIVFNASMVKWLRSEGFTESTRPGQSCRRFELIANGTTQQSEEDDHDNDFKLRYKQCFIRVNRFAWSGEEK</sequence>
<accession>A0AAV5T770</accession>
<proteinExistence type="predicted"/>
<evidence type="ECO:0000313" key="1">
    <source>
        <dbReference type="EMBL" id="GMS91422.1"/>
    </source>
</evidence>
<protein>
    <submittedName>
        <fullName evidence="1">Uncharacterized protein</fullName>
    </submittedName>
</protein>
<feature type="non-terminal residue" evidence="1">
    <location>
        <position position="1"/>
    </location>
</feature>
<comment type="caution">
    <text evidence="1">The sequence shown here is derived from an EMBL/GenBank/DDBJ whole genome shotgun (WGS) entry which is preliminary data.</text>
</comment>
<feature type="non-terminal residue" evidence="1">
    <location>
        <position position="223"/>
    </location>
</feature>